<dbReference type="Gene3D" id="3.90.320.10">
    <property type="match status" value="1"/>
</dbReference>
<dbReference type="GO" id="GO:0003677">
    <property type="term" value="F:DNA binding"/>
    <property type="evidence" value="ECO:0007669"/>
    <property type="project" value="UniProtKB-KW"/>
</dbReference>
<dbReference type="PANTHER" id="PTHR11070">
    <property type="entry name" value="UVRD / RECB / PCRA DNA HELICASE FAMILY MEMBER"/>
    <property type="match status" value="1"/>
</dbReference>
<dbReference type="STRING" id="1802319.A2928_04585"/>
<comment type="catalytic activity">
    <reaction evidence="14">
        <text>ATP + H2O = ADP + phosphate + H(+)</text>
        <dbReference type="Rhea" id="RHEA:13065"/>
        <dbReference type="ChEBI" id="CHEBI:15377"/>
        <dbReference type="ChEBI" id="CHEBI:15378"/>
        <dbReference type="ChEBI" id="CHEBI:30616"/>
        <dbReference type="ChEBI" id="CHEBI:43474"/>
        <dbReference type="ChEBI" id="CHEBI:456216"/>
        <dbReference type="EC" id="5.6.2.4"/>
    </reaction>
</comment>
<gene>
    <name evidence="18" type="ORF">A2928_04585</name>
</gene>
<evidence type="ECO:0000256" key="9">
    <source>
        <dbReference type="ARBA" id="ARBA00023125"/>
    </source>
</evidence>
<dbReference type="CDD" id="cd17932">
    <property type="entry name" value="DEXQc_UvrD"/>
    <property type="match status" value="1"/>
</dbReference>
<proteinExistence type="inferred from homology"/>
<feature type="domain" description="UvrD-like helicase C-terminal" evidence="17">
    <location>
        <begin position="332"/>
        <end position="609"/>
    </location>
</feature>
<sequence length="988" mass="113295">MKVNLFEKAYKSLNPEQKRAVDAIDGPVMVIAGPGTGKTTILTLRIANILKKTDTRPENILALTFTESAAGAMRHKLAEIIGPEAYRVNISTFHSFASRIISEFPDEFQVIGHSRHIHDFEAIEIMERILTDGDFKHVRPAYDTYSYVTKLVGAIKTLKREDTSPKEYSNFVKKLEKGALDAPDLRHKKGKYKGEIKGAYHTLLSKIERSKELALVYQKYSDILRDKKLIDFEDLLMGMVSVLKDKTNLRRELQERYQYILADEHQDANAAQNHILELLAEYHDNPNLFIVGDEKQAIYRFQGASLENFRYFQKLYPASILIALTHNYRSHQLILDASAELSKKATQLSMDKLIGRQDDKKPVDLFVFETRIAEARGIAQSVVNLRNLGADLSEIAVLYRNNNEASIFQEALTDEGILSIVHSSIDFYANNRVRGFLSLLHSIGDLADNEALARVLLLDFLSLPTSDIYILFEYARKTRHNLIGIISSQSKLSDAKIQEPYFFIDISRKLSSWSRIFTNDEAASAIQRISRESGFIAKLLRKEDGDAISLWGGFISEVEKARERQSGITLSEFFQSLRTLEAHSIKVDRSSFEKIPHRVNLLTAHRSKGLEFDHVFVTGLTDSNWGGGKDRNYFLLPYSGDDRKGANTDDDRRLLYVSITRARKHATLSYARNSADGKGIDPSRFIYEIDPGLLRKCDSEKESERAPKADLSPKPLPILRDKEVLRRMLMSRNFSVSALNNYLKCPWRYFFINLILFPQIPDSAALYGTAIHGALRDAYERHRVGKKIRPSELLRFFETQLERTYMGDVSYKAYLDKGNKALAVYHGEILKSPKNILNDVDIRDVTLNLKDIPSPISFVGIFDKVIFHDETRISIVDYKTGKPKTRNELLGLTKHSDGNYYRQLCYYKMLVEKTKKHSWVMEEGIIEFVEPDEIGRIHREEFMLGHDEAREIEALTRDTIKQIYNLDFWDKSCNQKDCEWCRLSEALR</sequence>
<dbReference type="GO" id="GO:0000725">
    <property type="term" value="P:recombinational repair"/>
    <property type="evidence" value="ECO:0007669"/>
    <property type="project" value="TreeGrafter"/>
</dbReference>
<dbReference type="InterPro" id="IPR013986">
    <property type="entry name" value="DExx_box_DNA_helicase_dom_sf"/>
</dbReference>
<comment type="catalytic activity">
    <reaction evidence="12">
        <text>Couples ATP hydrolysis with the unwinding of duplex DNA by translocating in the 3'-5' direction.</text>
        <dbReference type="EC" id="5.6.2.4"/>
    </reaction>
</comment>
<dbReference type="PROSITE" id="PS51217">
    <property type="entry name" value="UVRD_HELICASE_CTER"/>
    <property type="match status" value="1"/>
</dbReference>
<reference evidence="18 19" key="1">
    <citation type="journal article" date="2016" name="Nat. Commun.">
        <title>Thousands of microbial genomes shed light on interconnected biogeochemical processes in an aquifer system.</title>
        <authorList>
            <person name="Anantharaman K."/>
            <person name="Brown C.T."/>
            <person name="Hug L.A."/>
            <person name="Sharon I."/>
            <person name="Castelle C.J."/>
            <person name="Probst A.J."/>
            <person name="Thomas B.C."/>
            <person name="Singh A."/>
            <person name="Wilkins M.J."/>
            <person name="Karaoz U."/>
            <person name="Brodie E.L."/>
            <person name="Williams K.H."/>
            <person name="Hubbard S.S."/>
            <person name="Banfield J.F."/>
        </authorList>
    </citation>
    <scope>NUCLEOTIDE SEQUENCE [LARGE SCALE GENOMIC DNA]</scope>
</reference>
<dbReference type="Pfam" id="PF13361">
    <property type="entry name" value="UvrD_C"/>
    <property type="match status" value="1"/>
</dbReference>
<dbReference type="InterPro" id="IPR011335">
    <property type="entry name" value="Restrct_endonuc-II-like"/>
</dbReference>
<keyword evidence="6 15" id="KW-0347">Helicase</keyword>
<dbReference type="InterPro" id="IPR000212">
    <property type="entry name" value="DNA_helicase_UvrD/REP"/>
</dbReference>
<dbReference type="PANTHER" id="PTHR11070:SF2">
    <property type="entry name" value="ATP-DEPENDENT DNA HELICASE SRS2"/>
    <property type="match status" value="1"/>
</dbReference>
<dbReference type="Gene3D" id="1.10.486.10">
    <property type="entry name" value="PCRA, domain 4"/>
    <property type="match status" value="1"/>
</dbReference>
<dbReference type="GO" id="GO:0005524">
    <property type="term" value="F:ATP binding"/>
    <property type="evidence" value="ECO:0007669"/>
    <property type="project" value="UniProtKB-UniRule"/>
</dbReference>
<keyword evidence="10" id="KW-0234">DNA repair</keyword>
<dbReference type="InterPro" id="IPR014016">
    <property type="entry name" value="UvrD-like_ATP-bd"/>
</dbReference>
<dbReference type="Pfam" id="PF12705">
    <property type="entry name" value="PDDEXK_1"/>
    <property type="match status" value="1"/>
</dbReference>
<evidence type="ECO:0000259" key="16">
    <source>
        <dbReference type="PROSITE" id="PS51198"/>
    </source>
</evidence>
<accession>A0A1G2NDI2</accession>
<keyword evidence="4" id="KW-0227">DNA damage</keyword>
<evidence type="ECO:0000256" key="15">
    <source>
        <dbReference type="PROSITE-ProRule" id="PRU00560"/>
    </source>
</evidence>
<organism evidence="18 19">
    <name type="scientific">Candidatus Taylorbacteria bacterium RIFCSPLOWO2_01_FULL_45_15b</name>
    <dbReference type="NCBI Taxonomy" id="1802319"/>
    <lineage>
        <taxon>Bacteria</taxon>
        <taxon>Candidatus Tayloriibacteriota</taxon>
    </lineage>
</organism>
<dbReference type="PROSITE" id="PS51198">
    <property type="entry name" value="UVRD_HELICASE_ATP_BIND"/>
    <property type="match status" value="1"/>
</dbReference>
<dbReference type="InterPro" id="IPR038726">
    <property type="entry name" value="PDDEXK_AddAB-type"/>
</dbReference>
<evidence type="ECO:0000259" key="17">
    <source>
        <dbReference type="PROSITE" id="PS51217"/>
    </source>
</evidence>
<evidence type="ECO:0000256" key="7">
    <source>
        <dbReference type="ARBA" id="ARBA00022839"/>
    </source>
</evidence>
<evidence type="ECO:0000256" key="12">
    <source>
        <dbReference type="ARBA" id="ARBA00034617"/>
    </source>
</evidence>
<comment type="caution">
    <text evidence="18">The sequence shown here is derived from an EMBL/GenBank/DDBJ whole genome shotgun (WGS) entry which is preliminary data.</text>
</comment>
<keyword evidence="3 15" id="KW-0547">Nucleotide-binding</keyword>
<dbReference type="InterPro" id="IPR014017">
    <property type="entry name" value="DNA_helicase_UvrD-like_C"/>
</dbReference>
<keyword evidence="5 15" id="KW-0378">Hydrolase</keyword>
<dbReference type="EC" id="5.6.2.4" evidence="13"/>
<dbReference type="Gene3D" id="1.10.10.160">
    <property type="match status" value="1"/>
</dbReference>
<evidence type="ECO:0000256" key="5">
    <source>
        <dbReference type="ARBA" id="ARBA00022801"/>
    </source>
</evidence>
<dbReference type="GO" id="GO:0043138">
    <property type="term" value="F:3'-5' DNA helicase activity"/>
    <property type="evidence" value="ECO:0007669"/>
    <property type="project" value="UniProtKB-EC"/>
</dbReference>
<evidence type="ECO:0000256" key="8">
    <source>
        <dbReference type="ARBA" id="ARBA00022840"/>
    </source>
</evidence>
<name>A0A1G2NDI2_9BACT</name>
<dbReference type="AlphaFoldDB" id="A0A1G2NDI2"/>
<evidence type="ECO:0000256" key="2">
    <source>
        <dbReference type="ARBA" id="ARBA00022722"/>
    </source>
</evidence>
<dbReference type="Pfam" id="PF00580">
    <property type="entry name" value="UvrD-helicase"/>
    <property type="match status" value="1"/>
</dbReference>
<evidence type="ECO:0000256" key="14">
    <source>
        <dbReference type="ARBA" id="ARBA00048988"/>
    </source>
</evidence>
<feature type="binding site" evidence="15">
    <location>
        <begin position="32"/>
        <end position="39"/>
    </location>
    <ligand>
        <name>ATP</name>
        <dbReference type="ChEBI" id="CHEBI:30616"/>
    </ligand>
</feature>
<keyword evidence="9" id="KW-0238">DNA-binding</keyword>
<evidence type="ECO:0000256" key="13">
    <source>
        <dbReference type="ARBA" id="ARBA00034808"/>
    </source>
</evidence>
<dbReference type="SUPFAM" id="SSF52540">
    <property type="entry name" value="P-loop containing nucleoside triphosphate hydrolases"/>
    <property type="match status" value="1"/>
</dbReference>
<protein>
    <recommendedName>
        <fullName evidence="13">DNA 3'-5' helicase</fullName>
        <ecNumber evidence="13">5.6.2.4</ecNumber>
    </recommendedName>
</protein>
<keyword evidence="11" id="KW-0413">Isomerase</keyword>
<evidence type="ECO:0000313" key="18">
    <source>
        <dbReference type="EMBL" id="OHA34134.1"/>
    </source>
</evidence>
<evidence type="ECO:0000256" key="1">
    <source>
        <dbReference type="ARBA" id="ARBA00009922"/>
    </source>
</evidence>
<keyword evidence="7" id="KW-0269">Exonuclease</keyword>
<evidence type="ECO:0000256" key="3">
    <source>
        <dbReference type="ARBA" id="ARBA00022741"/>
    </source>
</evidence>
<evidence type="ECO:0000256" key="4">
    <source>
        <dbReference type="ARBA" id="ARBA00022763"/>
    </source>
</evidence>
<dbReference type="GO" id="GO:0004527">
    <property type="term" value="F:exonuclease activity"/>
    <property type="evidence" value="ECO:0007669"/>
    <property type="project" value="UniProtKB-KW"/>
</dbReference>
<evidence type="ECO:0000256" key="11">
    <source>
        <dbReference type="ARBA" id="ARBA00023235"/>
    </source>
</evidence>
<dbReference type="Gene3D" id="3.40.50.300">
    <property type="entry name" value="P-loop containing nucleotide triphosphate hydrolases"/>
    <property type="match status" value="2"/>
</dbReference>
<evidence type="ECO:0000256" key="6">
    <source>
        <dbReference type="ARBA" id="ARBA00022806"/>
    </source>
</evidence>
<comment type="similarity">
    <text evidence="1">Belongs to the helicase family. UvrD subfamily.</text>
</comment>
<dbReference type="EMBL" id="MHRX01000016">
    <property type="protein sequence ID" value="OHA34134.1"/>
    <property type="molecule type" value="Genomic_DNA"/>
</dbReference>
<dbReference type="SUPFAM" id="SSF52980">
    <property type="entry name" value="Restriction endonuclease-like"/>
    <property type="match status" value="1"/>
</dbReference>
<dbReference type="Proteomes" id="UP000176221">
    <property type="component" value="Unassembled WGS sequence"/>
</dbReference>
<feature type="domain" description="UvrD-like helicase ATP-binding" evidence="16">
    <location>
        <begin position="11"/>
        <end position="331"/>
    </location>
</feature>
<dbReference type="InterPro" id="IPR011604">
    <property type="entry name" value="PDDEXK-like_dom_sf"/>
</dbReference>
<evidence type="ECO:0000256" key="10">
    <source>
        <dbReference type="ARBA" id="ARBA00023204"/>
    </source>
</evidence>
<keyword evidence="8 15" id="KW-0067">ATP-binding</keyword>
<evidence type="ECO:0000313" key="19">
    <source>
        <dbReference type="Proteomes" id="UP000176221"/>
    </source>
</evidence>
<keyword evidence="2" id="KW-0540">Nuclease</keyword>
<dbReference type="InterPro" id="IPR027417">
    <property type="entry name" value="P-loop_NTPase"/>
</dbReference>